<sequence length="1135" mass="125473">MAATVSETTHSLSFNPSWMRSAFHGSANSGGGGPQRQMSATGEGEAGKDYPLAPAVMAKNRYGREELLALMTPDGPPPDGIEQCAFYLEQAQRPIVLQDFTDVEVRLQHNINSSKAMSSIAHAERERGTAGPAGGAPFAPNWMERNGPTPRSDRGFAPTRGGGGFPFRAGRGGMVGGAGVGGGAGSGGPPPPVGLENGPGRYVPSRGRGGAVNGRGGGAVGAFNPRAQGLYDPRDPRDRPRQRLRSTSEDGAPPTAPPQGWEDRRRPGFNRPSADGMPEWMDDGEEEETKEDEDAAGSFDDLGQFKPLPDRSADKRETPVKAPPSTTPVKSAEPATKTTPVEGGNAWTARAANQRELKEASNALASETPPRQTSSNNKNNSNNEHRQASLAERGRSDSEEAFAHVERSALSLVDSLSEDDPAPQPQRQKHRPQLMTQTSAPPPQALPQQQQQQQQKQQQHHLPVSQPNTPQPVQPSELEMWQYRDPKGAVRGPFDAQQMHSWFVAGYFTMDLMVQRIGERDFTPLGDLIRRFGGVPFAPKSQASTPMASPAVQASNTAPKLATMMGAQVRPAAQARFAVGNRSPGPSIWGDVNDQSVADLNPLMEALKVQQERQRLVEEQRRVAEEQLKLQQIQEGLLREKEERERLMRERELELQRRQDEIQRQHAIEREKVAVRERELEAERQRIVSDQERMRQVALEEERKRIEVEIRAKHAAEVERQKKEVQRIEEESRRLHARKQQEMEVEMQRIEEEARQRQILIERQRQMDQQDMRERIQQQQLQLQQQQQQQLQPQEQQVRISMAELFGAATGSADSQRNNTSWQMSFPSDSNEGTPKTAPWNKTPGSPLKTPAKTTPAPSLLDIQLEEERQLKAEQRQKKQQDAHKRNNLPNAEATGVWGNSTQRLTWGQNAGTPPSVNSGPSAWGNAASKQPEPSSHGFWDADPAPAPQQPAPKKEKKKDNTKAAKSKAQKPAGNQKDSQQESVKKLFQSASTTQDPFLSWVVKRVTQLNKDVDAEVFATFIEGVESPVDVEDYIVGYLGEGRPAKDFLREFLEKRSETRARKLDTDRDDMSMPAAALTKEEQASAAAAAAIAAGNRKKKRGKGGQKLLVDGSHLGFTATSDPNRLNVGDIDTIQ</sequence>
<name>A0A914UVW1_9BILA</name>
<feature type="coiled-coil region" evidence="1">
    <location>
        <begin position="607"/>
        <end position="658"/>
    </location>
</feature>
<feature type="region of interest" description="Disordered" evidence="2">
    <location>
        <begin position="810"/>
        <end position="990"/>
    </location>
</feature>
<dbReference type="InterPro" id="IPR051640">
    <property type="entry name" value="GRB10-interact_GYF"/>
</dbReference>
<dbReference type="PANTHER" id="PTHR14445">
    <property type="entry name" value="GRB10 INTERACTING GYF PROTEIN"/>
    <property type="match status" value="1"/>
</dbReference>
<evidence type="ECO:0000313" key="5">
    <source>
        <dbReference type="WBParaSite" id="PSAMB.scaffold1304size33180.g12290.t1"/>
    </source>
</evidence>
<dbReference type="Pfam" id="PF02213">
    <property type="entry name" value="GYF"/>
    <property type="match status" value="1"/>
</dbReference>
<dbReference type="PROSITE" id="PS50829">
    <property type="entry name" value="GYF"/>
    <property type="match status" value="1"/>
</dbReference>
<feature type="compositionally biased region" description="Gly residues" evidence="2">
    <location>
        <begin position="207"/>
        <end position="220"/>
    </location>
</feature>
<feature type="compositionally biased region" description="Low complexity" evidence="2">
    <location>
        <begin position="446"/>
        <end position="466"/>
    </location>
</feature>
<protein>
    <submittedName>
        <fullName evidence="5">GYF domain-containing protein</fullName>
    </submittedName>
</protein>
<feature type="compositionally biased region" description="Basic and acidic residues" evidence="2">
    <location>
        <begin position="232"/>
        <end position="241"/>
    </location>
</feature>
<dbReference type="SMART" id="SM00444">
    <property type="entry name" value="GYF"/>
    <property type="match status" value="1"/>
</dbReference>
<feature type="region of interest" description="Disordered" evidence="2">
    <location>
        <begin position="1114"/>
        <end position="1135"/>
    </location>
</feature>
<feature type="domain" description="GYF" evidence="3">
    <location>
        <begin position="478"/>
        <end position="526"/>
    </location>
</feature>
<dbReference type="InterPro" id="IPR035445">
    <property type="entry name" value="GYF-like_dom_sf"/>
</dbReference>
<feature type="region of interest" description="Disordered" evidence="2">
    <location>
        <begin position="23"/>
        <end position="49"/>
    </location>
</feature>
<keyword evidence="4" id="KW-1185">Reference proteome</keyword>
<feature type="compositionally biased region" description="Polar residues" evidence="2">
    <location>
        <begin position="812"/>
        <end position="834"/>
    </location>
</feature>
<organism evidence="4 5">
    <name type="scientific">Plectus sambesii</name>
    <dbReference type="NCBI Taxonomy" id="2011161"/>
    <lineage>
        <taxon>Eukaryota</taxon>
        <taxon>Metazoa</taxon>
        <taxon>Ecdysozoa</taxon>
        <taxon>Nematoda</taxon>
        <taxon>Chromadorea</taxon>
        <taxon>Plectida</taxon>
        <taxon>Plectina</taxon>
        <taxon>Plectoidea</taxon>
        <taxon>Plectidae</taxon>
        <taxon>Plectus</taxon>
    </lineage>
</organism>
<dbReference type="SUPFAM" id="SSF55277">
    <property type="entry name" value="GYF domain"/>
    <property type="match status" value="1"/>
</dbReference>
<dbReference type="AlphaFoldDB" id="A0A914UVW1"/>
<feature type="compositionally biased region" description="Basic and acidic residues" evidence="2">
    <location>
        <begin position="383"/>
        <end position="407"/>
    </location>
</feature>
<dbReference type="PANTHER" id="PTHR14445:SF36">
    <property type="entry name" value="FI03272P-RELATED"/>
    <property type="match status" value="1"/>
</dbReference>
<dbReference type="CDD" id="cd00072">
    <property type="entry name" value="GYF"/>
    <property type="match status" value="1"/>
</dbReference>
<feature type="compositionally biased region" description="Low complexity" evidence="2">
    <location>
        <begin position="846"/>
        <end position="861"/>
    </location>
</feature>
<feature type="compositionally biased region" description="Polar residues" evidence="2">
    <location>
        <begin position="898"/>
        <end position="921"/>
    </location>
</feature>
<keyword evidence="1" id="KW-0175">Coiled coil</keyword>
<dbReference type="GO" id="GO:0005829">
    <property type="term" value="C:cytosol"/>
    <property type="evidence" value="ECO:0007669"/>
    <property type="project" value="TreeGrafter"/>
</dbReference>
<feature type="compositionally biased region" description="Polar residues" evidence="2">
    <location>
        <begin position="363"/>
        <end position="373"/>
    </location>
</feature>
<feature type="compositionally biased region" description="Basic and acidic residues" evidence="2">
    <location>
        <begin position="866"/>
        <end position="885"/>
    </location>
</feature>
<dbReference type="Gene3D" id="3.30.1490.40">
    <property type="match status" value="1"/>
</dbReference>
<reference evidence="5" key="1">
    <citation type="submission" date="2022-11" db="UniProtKB">
        <authorList>
            <consortium name="WormBaseParasite"/>
        </authorList>
    </citation>
    <scope>IDENTIFICATION</scope>
</reference>
<feature type="region of interest" description="Disordered" evidence="2">
    <location>
        <begin position="127"/>
        <end position="474"/>
    </location>
</feature>
<feature type="compositionally biased region" description="Basic and acidic residues" evidence="2">
    <location>
        <begin position="308"/>
        <end position="319"/>
    </location>
</feature>
<dbReference type="Proteomes" id="UP000887566">
    <property type="component" value="Unplaced"/>
</dbReference>
<feature type="coiled-coil region" evidence="1">
    <location>
        <begin position="711"/>
        <end position="789"/>
    </location>
</feature>
<feature type="compositionally biased region" description="Gly residues" evidence="2">
    <location>
        <begin position="160"/>
        <end position="187"/>
    </location>
</feature>
<accession>A0A914UVW1</accession>
<dbReference type="InterPro" id="IPR003169">
    <property type="entry name" value="GYF"/>
</dbReference>
<dbReference type="WBParaSite" id="PSAMB.scaffold1304size33180.g12290.t1">
    <property type="protein sequence ID" value="PSAMB.scaffold1304size33180.g12290.t1"/>
    <property type="gene ID" value="PSAMB.scaffold1304size33180.g12290"/>
</dbReference>
<evidence type="ECO:0000313" key="4">
    <source>
        <dbReference type="Proteomes" id="UP000887566"/>
    </source>
</evidence>
<proteinExistence type="predicted"/>
<evidence type="ECO:0000256" key="1">
    <source>
        <dbReference type="SAM" id="Coils"/>
    </source>
</evidence>
<evidence type="ECO:0000259" key="3">
    <source>
        <dbReference type="PROSITE" id="PS50829"/>
    </source>
</evidence>
<evidence type="ECO:0000256" key="2">
    <source>
        <dbReference type="SAM" id="MobiDB-lite"/>
    </source>
</evidence>
<feature type="compositionally biased region" description="Acidic residues" evidence="2">
    <location>
        <begin position="280"/>
        <end position="295"/>
    </location>
</feature>